<dbReference type="AlphaFoldDB" id="A0A150G0C2"/>
<dbReference type="SUPFAM" id="SSF88697">
    <property type="entry name" value="PUA domain-like"/>
    <property type="match status" value="1"/>
</dbReference>
<dbReference type="PANTHER" id="PTHR14087:SF7">
    <property type="entry name" value="THYMOCYTE NUCLEAR PROTEIN 1"/>
    <property type="match status" value="1"/>
</dbReference>
<feature type="compositionally biased region" description="Acidic residues" evidence="5">
    <location>
        <begin position="325"/>
        <end position="338"/>
    </location>
</feature>
<reference evidence="8" key="1">
    <citation type="journal article" date="2016" name="Nat. Commun.">
        <title>The Gonium pectorale genome demonstrates co-option of cell cycle regulation during the evolution of multicellularity.</title>
        <authorList>
            <person name="Hanschen E.R."/>
            <person name="Marriage T.N."/>
            <person name="Ferris P.J."/>
            <person name="Hamaji T."/>
            <person name="Toyoda A."/>
            <person name="Fujiyama A."/>
            <person name="Neme R."/>
            <person name="Noguchi H."/>
            <person name="Minakuchi Y."/>
            <person name="Suzuki M."/>
            <person name="Kawai-Toyooka H."/>
            <person name="Smith D.R."/>
            <person name="Sparks H."/>
            <person name="Anderson J."/>
            <person name="Bakaric R."/>
            <person name="Luria V."/>
            <person name="Karger A."/>
            <person name="Kirschner M.W."/>
            <person name="Durand P.M."/>
            <person name="Michod R.E."/>
            <person name="Nozaki H."/>
            <person name="Olson B.J."/>
        </authorList>
    </citation>
    <scope>NUCLEOTIDE SEQUENCE [LARGE SCALE GENOMIC DNA]</scope>
    <source>
        <strain evidence="8">NIES-2863</strain>
    </source>
</reference>
<evidence type="ECO:0000256" key="3">
    <source>
        <dbReference type="ARBA" id="ARBA00022553"/>
    </source>
</evidence>
<accession>A0A150G0C2</accession>
<evidence type="ECO:0000256" key="4">
    <source>
        <dbReference type="ARBA" id="ARBA00023242"/>
    </source>
</evidence>
<dbReference type="InterPro" id="IPR052181">
    <property type="entry name" value="5hmC_binding"/>
</dbReference>
<name>A0A150G0C2_GONPE</name>
<evidence type="ECO:0000313" key="7">
    <source>
        <dbReference type="EMBL" id="KXZ43333.1"/>
    </source>
</evidence>
<dbReference type="Pfam" id="PF01878">
    <property type="entry name" value="EVE"/>
    <property type="match status" value="1"/>
</dbReference>
<keyword evidence="3" id="KW-0597">Phosphoprotein</keyword>
<dbReference type="InterPro" id="IPR002740">
    <property type="entry name" value="EVE_domain"/>
</dbReference>
<dbReference type="EMBL" id="LSYV01000095">
    <property type="protein sequence ID" value="KXZ43333.1"/>
    <property type="molecule type" value="Genomic_DNA"/>
</dbReference>
<comment type="caution">
    <text evidence="7">The sequence shown here is derived from an EMBL/GenBank/DDBJ whole genome shotgun (WGS) entry which is preliminary data.</text>
</comment>
<dbReference type="CDD" id="cd21133">
    <property type="entry name" value="EVE"/>
    <property type="match status" value="1"/>
</dbReference>
<evidence type="ECO:0000259" key="6">
    <source>
        <dbReference type="Pfam" id="PF01878"/>
    </source>
</evidence>
<keyword evidence="4" id="KW-0539">Nucleus</keyword>
<dbReference type="FunFam" id="3.10.590.10:FF:000003">
    <property type="entry name" value="Thymocyte nuclear protein 1"/>
    <property type="match status" value="1"/>
</dbReference>
<comment type="subcellular location">
    <subcellularLocation>
        <location evidence="1">Nucleus</location>
    </subcellularLocation>
</comment>
<evidence type="ECO:0000256" key="2">
    <source>
        <dbReference type="ARBA" id="ARBA00014654"/>
    </source>
</evidence>
<keyword evidence="8" id="KW-1185">Reference proteome</keyword>
<dbReference type="OrthoDB" id="41445at2759"/>
<evidence type="ECO:0000256" key="5">
    <source>
        <dbReference type="SAM" id="MobiDB-lite"/>
    </source>
</evidence>
<dbReference type="GO" id="GO:0005634">
    <property type="term" value="C:nucleus"/>
    <property type="evidence" value="ECO:0007669"/>
    <property type="project" value="UniProtKB-SubCell"/>
</dbReference>
<evidence type="ECO:0000313" key="8">
    <source>
        <dbReference type="Proteomes" id="UP000075714"/>
    </source>
</evidence>
<protein>
    <recommendedName>
        <fullName evidence="2">Thymocyte nuclear protein 1</fullName>
    </recommendedName>
</protein>
<feature type="region of interest" description="Disordered" evidence="5">
    <location>
        <begin position="281"/>
        <end position="359"/>
    </location>
</feature>
<dbReference type="InterPro" id="IPR047197">
    <property type="entry name" value="THYN1-like_EVE"/>
</dbReference>
<dbReference type="STRING" id="33097.A0A150G0C2"/>
<feature type="compositionally biased region" description="Low complexity" evidence="5">
    <location>
        <begin position="45"/>
        <end position="71"/>
    </location>
</feature>
<feature type="region of interest" description="Disordered" evidence="5">
    <location>
        <begin position="1"/>
        <end position="112"/>
    </location>
</feature>
<feature type="domain" description="EVE" evidence="6">
    <location>
        <begin position="121"/>
        <end position="273"/>
    </location>
</feature>
<feature type="compositionally biased region" description="Low complexity" evidence="5">
    <location>
        <begin position="100"/>
        <end position="112"/>
    </location>
</feature>
<dbReference type="PANTHER" id="PTHR14087">
    <property type="entry name" value="THYMOCYTE NUCLEAR PROTEIN 1"/>
    <property type="match status" value="1"/>
</dbReference>
<dbReference type="InterPro" id="IPR015947">
    <property type="entry name" value="PUA-like_sf"/>
</dbReference>
<dbReference type="Proteomes" id="UP000075714">
    <property type="component" value="Unassembled WGS sequence"/>
</dbReference>
<gene>
    <name evidence="7" type="ORF">GPECTOR_94g655</name>
</gene>
<dbReference type="Gene3D" id="3.10.590.10">
    <property type="entry name" value="ph1033 like domains"/>
    <property type="match status" value="1"/>
</dbReference>
<evidence type="ECO:0000256" key="1">
    <source>
        <dbReference type="ARBA" id="ARBA00004123"/>
    </source>
</evidence>
<organism evidence="7 8">
    <name type="scientific">Gonium pectorale</name>
    <name type="common">Green alga</name>
    <dbReference type="NCBI Taxonomy" id="33097"/>
    <lineage>
        <taxon>Eukaryota</taxon>
        <taxon>Viridiplantae</taxon>
        <taxon>Chlorophyta</taxon>
        <taxon>core chlorophytes</taxon>
        <taxon>Chlorophyceae</taxon>
        <taxon>CS clade</taxon>
        <taxon>Chlamydomonadales</taxon>
        <taxon>Volvocaceae</taxon>
        <taxon>Gonium</taxon>
    </lineage>
</organism>
<proteinExistence type="predicted"/>
<sequence>MAPRGGAKSKAKAADDGVAQTTEGSKAAAAARPAKRAKKADGRAEAAQPAPSDSDDGTAAAAAVASAPAGGERALGGSGPKAEDGTAAGSRGRAKGKGAGKAAAGEGSAAVGPAGGEAGPRYFLMKSEPEEFSLDDLSAKPNSTSCWEGVRNAQARNIMRSMKLGDQAFFYHSSCKVPAVVGLVEVVREAYPDHTAFDKSSKYYDPRSTPDAPKWWMVDVRLVRRAVRPVTLAELRAEGARAGSPVASMVLINKSRLSVQPVTPEQWERVLQLEAEQAGATGGEGAAGAEENGKAKAKGKGKGKAKEAAENGGAKKGIEKSRAEDEQEAEADEAEDGEAEAKVVATGAKGRAKRAKRAS</sequence>
<feature type="compositionally biased region" description="Basic residues" evidence="5">
    <location>
        <begin position="350"/>
        <end position="359"/>
    </location>
</feature>